<dbReference type="InterPro" id="IPR012349">
    <property type="entry name" value="Split_barrel_FMN-bd"/>
</dbReference>
<dbReference type="Gene3D" id="2.30.110.10">
    <property type="entry name" value="Electron Transport, Fmn-binding Protein, Chain A"/>
    <property type="match status" value="1"/>
</dbReference>
<dbReference type="HOGENOM" id="CLU_123922_2_0_11"/>
<name>E4NED5_KITSK</name>
<organism evidence="3 4">
    <name type="scientific">Kitasatospora setae (strain ATCC 33774 / DSM 43861 / JCM 3304 / KCC A-0304 / NBRC 14216 / KM-6054)</name>
    <name type="common">Streptomyces setae</name>
    <dbReference type="NCBI Taxonomy" id="452652"/>
    <lineage>
        <taxon>Bacteria</taxon>
        <taxon>Bacillati</taxon>
        <taxon>Actinomycetota</taxon>
        <taxon>Actinomycetes</taxon>
        <taxon>Kitasatosporales</taxon>
        <taxon>Streptomycetaceae</taxon>
        <taxon>Kitasatospora</taxon>
    </lineage>
</organism>
<reference evidence="3 4" key="1">
    <citation type="journal article" date="2010" name="DNA Res.">
        <title>Genome sequence of Kitasatospora setae NBRC 14216T: an evolutionary snapshot of the family Streptomycetaceae.</title>
        <authorList>
            <person name="Ichikawa N."/>
            <person name="Oguchi A."/>
            <person name="Ikeda H."/>
            <person name="Ishikawa J."/>
            <person name="Kitani S."/>
            <person name="Watanabe Y."/>
            <person name="Nakamura S."/>
            <person name="Katano Y."/>
            <person name="Kishi E."/>
            <person name="Sasagawa M."/>
            <person name="Ankai A."/>
            <person name="Fukui S."/>
            <person name="Hashimoto Y."/>
            <person name="Kamata S."/>
            <person name="Otoguro M."/>
            <person name="Tanikawa S."/>
            <person name="Nihira T."/>
            <person name="Horinouchi S."/>
            <person name="Ohnishi Y."/>
            <person name="Hayakawa M."/>
            <person name="Kuzuyama T."/>
            <person name="Arisawa A."/>
            <person name="Nomoto F."/>
            <person name="Miura H."/>
            <person name="Takahashi Y."/>
            <person name="Fujita N."/>
        </authorList>
    </citation>
    <scope>NUCLEOTIDE SEQUENCE [LARGE SCALE GENOMIC DNA]</scope>
    <source>
        <strain evidence="4">ATCC 33774 / DSM 43861 / JCM 3304 / KCC A-0304 / NBRC 14216 / KM-6054</strain>
    </source>
</reference>
<dbReference type="eggNOG" id="COG3871">
    <property type="taxonomic scope" value="Bacteria"/>
</dbReference>
<evidence type="ECO:0000313" key="4">
    <source>
        <dbReference type="Proteomes" id="UP000007076"/>
    </source>
</evidence>
<accession>E4NED5</accession>
<dbReference type="EMBL" id="AP010968">
    <property type="protein sequence ID" value="BAJ29566.1"/>
    <property type="molecule type" value="Genomic_DNA"/>
</dbReference>
<keyword evidence="1" id="KW-0560">Oxidoreductase</keyword>
<dbReference type="NCBIfam" id="TIGR03618">
    <property type="entry name" value="Rv1155_F420"/>
    <property type="match status" value="1"/>
</dbReference>
<dbReference type="SUPFAM" id="SSF50475">
    <property type="entry name" value="FMN-binding split barrel"/>
    <property type="match status" value="1"/>
</dbReference>
<dbReference type="PATRIC" id="fig|452652.3.peg.3765"/>
<feature type="domain" description="Pyridoxamine 5'-phosphate oxidase N-terminal" evidence="2">
    <location>
        <begin position="9"/>
        <end position="137"/>
    </location>
</feature>
<dbReference type="InterPro" id="IPR011576">
    <property type="entry name" value="Pyridox_Oxase_N"/>
</dbReference>
<sequence>MAAMPTMTEPEWRAFLAHGTRTGKLATTRADGRPHVAPVWFLLDGGDLVFNTGRDTVKGRTLRRDGRAALCVDDDRPPFAFVLVEGVAAVSEELAEVRHWAGRIAARYMGEDRAEEYAARNGVPGELLVRLRIDKVIAQGGVAD</sequence>
<dbReference type="GO" id="GO:0005829">
    <property type="term" value="C:cytosol"/>
    <property type="evidence" value="ECO:0007669"/>
    <property type="project" value="TreeGrafter"/>
</dbReference>
<dbReference type="InterPro" id="IPR052019">
    <property type="entry name" value="F420H2_bilvrd_red/Heme_oxyg"/>
</dbReference>
<dbReference type="GO" id="GO:0016627">
    <property type="term" value="F:oxidoreductase activity, acting on the CH-CH group of donors"/>
    <property type="evidence" value="ECO:0007669"/>
    <property type="project" value="TreeGrafter"/>
</dbReference>
<evidence type="ECO:0000259" key="2">
    <source>
        <dbReference type="Pfam" id="PF01243"/>
    </source>
</evidence>
<protein>
    <submittedName>
        <fullName evidence="3">Putative oxidoreductase</fullName>
    </submittedName>
</protein>
<dbReference type="AlphaFoldDB" id="E4NED5"/>
<dbReference type="PANTHER" id="PTHR35176:SF1">
    <property type="entry name" value="F420H(2)-DEPENDENT BILIVERDIN REDUCTASE"/>
    <property type="match status" value="1"/>
</dbReference>
<evidence type="ECO:0000313" key="3">
    <source>
        <dbReference type="EMBL" id="BAJ29566.1"/>
    </source>
</evidence>
<evidence type="ECO:0000256" key="1">
    <source>
        <dbReference type="ARBA" id="ARBA00023002"/>
    </source>
</evidence>
<dbReference type="PANTHER" id="PTHR35176">
    <property type="entry name" value="HEME OXYGENASE HI_0854-RELATED"/>
    <property type="match status" value="1"/>
</dbReference>
<dbReference type="InterPro" id="IPR019920">
    <property type="entry name" value="F420-binding_dom_put"/>
</dbReference>
<dbReference type="GO" id="GO:0070967">
    <property type="term" value="F:coenzyme F420 binding"/>
    <property type="evidence" value="ECO:0007669"/>
    <property type="project" value="TreeGrafter"/>
</dbReference>
<dbReference type="RefSeq" id="WP_014136872.1">
    <property type="nucleotide sequence ID" value="NC_016109.1"/>
</dbReference>
<dbReference type="Proteomes" id="UP000007076">
    <property type="component" value="Chromosome"/>
</dbReference>
<gene>
    <name evidence="3" type="ordered locus">KSE_37680</name>
</gene>
<keyword evidence="4" id="KW-1185">Reference proteome</keyword>
<dbReference type="STRING" id="452652.KSE_37680"/>
<dbReference type="Pfam" id="PF01243">
    <property type="entry name" value="PNPOx_N"/>
    <property type="match status" value="1"/>
</dbReference>
<proteinExistence type="predicted"/>
<dbReference type="KEGG" id="ksk:KSE_37680"/>